<evidence type="ECO:0000313" key="1">
    <source>
        <dbReference type="EMBL" id="OLP88594.1"/>
    </source>
</evidence>
<gene>
    <name evidence="1" type="ORF">AK812_SmicGene30058</name>
</gene>
<dbReference type="EMBL" id="LSRX01000805">
    <property type="protein sequence ID" value="OLP88594.1"/>
    <property type="molecule type" value="Genomic_DNA"/>
</dbReference>
<dbReference type="AlphaFoldDB" id="A0A1Q9D0A6"/>
<evidence type="ECO:0000313" key="2">
    <source>
        <dbReference type="Proteomes" id="UP000186817"/>
    </source>
</evidence>
<accession>A0A1Q9D0A6</accession>
<keyword evidence="2" id="KW-1185">Reference proteome</keyword>
<dbReference type="Proteomes" id="UP000186817">
    <property type="component" value="Unassembled WGS sequence"/>
</dbReference>
<proteinExistence type="predicted"/>
<name>A0A1Q9D0A6_SYMMI</name>
<protein>
    <submittedName>
        <fullName evidence="1">Uncharacterized protein</fullName>
    </submittedName>
</protein>
<reference evidence="1 2" key="1">
    <citation type="submission" date="2016-02" db="EMBL/GenBank/DDBJ databases">
        <title>Genome analysis of coral dinoflagellate symbionts highlights evolutionary adaptations to a symbiotic lifestyle.</title>
        <authorList>
            <person name="Aranda M."/>
            <person name="Li Y."/>
            <person name="Liew Y.J."/>
            <person name="Baumgarten S."/>
            <person name="Simakov O."/>
            <person name="Wilson M."/>
            <person name="Piel J."/>
            <person name="Ashoor H."/>
            <person name="Bougouffa S."/>
            <person name="Bajic V.B."/>
            <person name="Ryu T."/>
            <person name="Ravasi T."/>
            <person name="Bayer T."/>
            <person name="Micklem G."/>
            <person name="Kim H."/>
            <person name="Bhak J."/>
            <person name="Lajeunesse T.C."/>
            <person name="Voolstra C.R."/>
        </authorList>
    </citation>
    <scope>NUCLEOTIDE SEQUENCE [LARGE SCALE GENOMIC DNA]</scope>
    <source>
        <strain evidence="1 2">CCMP2467</strain>
    </source>
</reference>
<comment type="caution">
    <text evidence="1">The sequence shown here is derived from an EMBL/GenBank/DDBJ whole genome shotgun (WGS) entry which is preliminary data.</text>
</comment>
<sequence>MRSMRARLLKDVKKTRRARARPFSKTSRAFHVTTGCRAVEQLRTARSEQPWRDRTGPTPRLSDQAEATCLRPSARNIDYRGSQIQRQVRTKNASLPFGTRTQIRIWQSTVLTVSQGDLPFTTLRGFGLHLVVRRGSVASPAETNRDGILSNPPRRPTCEASWDADALEAQASTRHDLGPDMGERDWLWAIKTLAFFA</sequence>
<organism evidence="1 2">
    <name type="scientific">Symbiodinium microadriaticum</name>
    <name type="common">Dinoflagellate</name>
    <name type="synonym">Zooxanthella microadriatica</name>
    <dbReference type="NCBI Taxonomy" id="2951"/>
    <lineage>
        <taxon>Eukaryota</taxon>
        <taxon>Sar</taxon>
        <taxon>Alveolata</taxon>
        <taxon>Dinophyceae</taxon>
        <taxon>Suessiales</taxon>
        <taxon>Symbiodiniaceae</taxon>
        <taxon>Symbiodinium</taxon>
    </lineage>
</organism>